<reference evidence="4" key="1">
    <citation type="submission" date="2014-01" db="EMBL/GenBank/DDBJ databases">
        <title>The Genome Sequence of Anopheles melas CM1001059_A (V2).</title>
        <authorList>
            <consortium name="The Broad Institute Genomics Platform"/>
            <person name="Neafsey D.E."/>
            <person name="Besansky N."/>
            <person name="Howell P."/>
            <person name="Walton C."/>
            <person name="Young S.K."/>
            <person name="Zeng Q."/>
            <person name="Gargeya S."/>
            <person name="Fitzgerald M."/>
            <person name="Haas B."/>
            <person name="Abouelleil A."/>
            <person name="Allen A.W."/>
            <person name="Alvarado L."/>
            <person name="Arachchi H.M."/>
            <person name="Berlin A.M."/>
            <person name="Chapman S.B."/>
            <person name="Gainer-Dewar J."/>
            <person name="Goldberg J."/>
            <person name="Griggs A."/>
            <person name="Gujja S."/>
            <person name="Hansen M."/>
            <person name="Howarth C."/>
            <person name="Imamovic A."/>
            <person name="Ireland A."/>
            <person name="Larimer J."/>
            <person name="McCowan C."/>
            <person name="Murphy C."/>
            <person name="Pearson M."/>
            <person name="Poon T.W."/>
            <person name="Priest M."/>
            <person name="Roberts A."/>
            <person name="Saif S."/>
            <person name="Shea T."/>
            <person name="Sisk P."/>
            <person name="Sykes S."/>
            <person name="Wortman J."/>
            <person name="Nusbaum C."/>
            <person name="Birren B."/>
        </authorList>
    </citation>
    <scope>NUCLEOTIDE SEQUENCE [LARGE SCALE GENOMIC DNA]</scope>
    <source>
        <strain evidence="4">CM1001059</strain>
    </source>
</reference>
<dbReference type="AlphaFoldDB" id="A0A182TIA8"/>
<evidence type="ECO:0000259" key="2">
    <source>
        <dbReference type="Pfam" id="PF00498"/>
    </source>
</evidence>
<dbReference type="InterPro" id="IPR000253">
    <property type="entry name" value="FHA_dom"/>
</dbReference>
<dbReference type="EnsemblMetazoa" id="AMEC002808-RA">
    <property type="protein sequence ID" value="AMEC002808-PA"/>
    <property type="gene ID" value="AMEC002808"/>
</dbReference>
<dbReference type="STRING" id="34690.A0A182TIA8"/>
<keyword evidence="4" id="KW-1185">Reference proteome</keyword>
<evidence type="ECO:0000313" key="3">
    <source>
        <dbReference type="EnsemblMetazoa" id="AMEC002808-PA"/>
    </source>
</evidence>
<feature type="region of interest" description="Disordered" evidence="1">
    <location>
        <begin position="107"/>
        <end position="136"/>
    </location>
</feature>
<accession>A0A182TIA8</accession>
<organism evidence="3 4">
    <name type="scientific">Anopheles melas</name>
    <dbReference type="NCBI Taxonomy" id="34690"/>
    <lineage>
        <taxon>Eukaryota</taxon>
        <taxon>Metazoa</taxon>
        <taxon>Ecdysozoa</taxon>
        <taxon>Arthropoda</taxon>
        <taxon>Hexapoda</taxon>
        <taxon>Insecta</taxon>
        <taxon>Pterygota</taxon>
        <taxon>Neoptera</taxon>
        <taxon>Endopterygota</taxon>
        <taxon>Diptera</taxon>
        <taxon>Nematocera</taxon>
        <taxon>Culicoidea</taxon>
        <taxon>Culicidae</taxon>
        <taxon>Anophelinae</taxon>
        <taxon>Anopheles</taxon>
    </lineage>
</organism>
<dbReference type="SUPFAM" id="SSF49879">
    <property type="entry name" value="SMAD/FHA domain"/>
    <property type="match status" value="1"/>
</dbReference>
<protein>
    <submittedName>
        <fullName evidence="3">FHA domain-containing protein</fullName>
    </submittedName>
</protein>
<evidence type="ECO:0000313" key="4">
    <source>
        <dbReference type="Proteomes" id="UP000075902"/>
    </source>
</evidence>
<dbReference type="Pfam" id="PF00498">
    <property type="entry name" value="FHA"/>
    <property type="match status" value="1"/>
</dbReference>
<dbReference type="InterPro" id="IPR008984">
    <property type="entry name" value="SMAD_FHA_dom_sf"/>
</dbReference>
<dbReference type="Gene3D" id="2.60.200.20">
    <property type="match status" value="1"/>
</dbReference>
<reference evidence="3" key="2">
    <citation type="submission" date="2020-05" db="UniProtKB">
        <authorList>
            <consortium name="EnsemblMetazoa"/>
        </authorList>
    </citation>
    <scope>IDENTIFICATION</scope>
    <source>
        <strain evidence="3">CM1001059</strain>
    </source>
</reference>
<proteinExistence type="predicted"/>
<dbReference type="Proteomes" id="UP000075902">
    <property type="component" value="Unassembled WGS sequence"/>
</dbReference>
<sequence length="163" mass="17943">MYSETLFITYHIFLKKDLCSSNGTYLNGEYIGPASEEASEPQARQLKTGDVLRFGKLRTIDGELIKPIEAKLTIQYPPSVQVEGSKQPPANYTPCEGQQLEQTAPVEQRHGKRFAPSSTISKPIKGKDAVSGIQPPNARNVMPITVSGMPNVLPMTDIIQNTR</sequence>
<dbReference type="VEuPathDB" id="VectorBase:AMEC002808"/>
<name>A0A182TIA8_9DIPT</name>
<feature type="domain" description="FHA" evidence="2">
    <location>
        <begin position="16"/>
        <end position="55"/>
    </location>
</feature>
<evidence type="ECO:0000256" key="1">
    <source>
        <dbReference type="SAM" id="MobiDB-lite"/>
    </source>
</evidence>